<comment type="caution">
    <text evidence="1">The sequence shown here is derived from an EMBL/GenBank/DDBJ whole genome shotgun (WGS) entry which is preliminary data.</text>
</comment>
<proteinExistence type="predicted"/>
<evidence type="ECO:0000313" key="2">
    <source>
        <dbReference type="Proteomes" id="UP001501725"/>
    </source>
</evidence>
<accession>A0ABP8GB24</accession>
<keyword evidence="2" id="KW-1185">Reference proteome</keyword>
<dbReference type="EMBL" id="BAABGY010000002">
    <property type="protein sequence ID" value="GAA4320960.1"/>
    <property type="molecule type" value="Genomic_DNA"/>
</dbReference>
<name>A0ABP8GB24_9BACT</name>
<protein>
    <submittedName>
        <fullName evidence="1">Uncharacterized protein</fullName>
    </submittedName>
</protein>
<sequence>MTAAPVLHQTKEVTMLARLFRRRIATPAGLFNGAFFDVRTLFVLEHDELPSVCLVADIDGARAYAFLNERIGAHVERTYQHTHFDHEEGKLLFTSTIYVLPGKRMIEVGAKYVEVLHAGDFHFAHSLAKELAAFRLSPREAPIGFVRNGNLN</sequence>
<reference evidence="2" key="1">
    <citation type="journal article" date="2019" name="Int. J. Syst. Evol. Microbiol.">
        <title>The Global Catalogue of Microorganisms (GCM) 10K type strain sequencing project: providing services to taxonomists for standard genome sequencing and annotation.</title>
        <authorList>
            <consortium name="The Broad Institute Genomics Platform"/>
            <consortium name="The Broad Institute Genome Sequencing Center for Infectious Disease"/>
            <person name="Wu L."/>
            <person name="Ma J."/>
        </authorList>
    </citation>
    <scope>NUCLEOTIDE SEQUENCE [LARGE SCALE GENOMIC DNA]</scope>
    <source>
        <strain evidence="2">JCM 17919</strain>
    </source>
</reference>
<dbReference type="Proteomes" id="UP001501725">
    <property type="component" value="Unassembled WGS sequence"/>
</dbReference>
<evidence type="ECO:0000313" key="1">
    <source>
        <dbReference type="EMBL" id="GAA4320960.1"/>
    </source>
</evidence>
<organism evidence="1 2">
    <name type="scientific">Flaviaesturariibacter amylovorans</name>
    <dbReference type="NCBI Taxonomy" id="1084520"/>
    <lineage>
        <taxon>Bacteria</taxon>
        <taxon>Pseudomonadati</taxon>
        <taxon>Bacteroidota</taxon>
        <taxon>Chitinophagia</taxon>
        <taxon>Chitinophagales</taxon>
        <taxon>Chitinophagaceae</taxon>
        <taxon>Flaviaestuariibacter</taxon>
    </lineage>
</organism>
<gene>
    <name evidence="1" type="ORF">GCM10023184_06390</name>
</gene>